<accession>A0A2Z2K844</accession>
<protein>
    <recommendedName>
        <fullName evidence="9">NlpC/P60 domain-containing protein</fullName>
    </recommendedName>
</protein>
<keyword evidence="8" id="KW-1133">Transmembrane helix</keyword>
<name>A0A2Z2K844_9BACL</name>
<evidence type="ECO:0000256" key="7">
    <source>
        <dbReference type="SAM" id="MobiDB-lite"/>
    </source>
</evidence>
<feature type="compositionally biased region" description="Basic and acidic residues" evidence="7">
    <location>
        <begin position="1047"/>
        <end position="1058"/>
    </location>
</feature>
<dbReference type="PANTHER" id="PTHR47360">
    <property type="entry name" value="MUREIN DD-ENDOPEPTIDASE MEPS/MUREIN LD-CARBOXYPEPTIDASE"/>
    <property type="match status" value="1"/>
</dbReference>
<evidence type="ECO:0000256" key="4">
    <source>
        <dbReference type="ARBA" id="ARBA00022801"/>
    </source>
</evidence>
<evidence type="ECO:0000256" key="8">
    <source>
        <dbReference type="SAM" id="Phobius"/>
    </source>
</evidence>
<keyword evidence="2" id="KW-0645">Protease</keyword>
<feature type="transmembrane region" description="Helical" evidence="8">
    <location>
        <begin position="121"/>
        <end position="143"/>
    </location>
</feature>
<dbReference type="InterPro" id="IPR000064">
    <property type="entry name" value="NLP_P60_dom"/>
</dbReference>
<evidence type="ECO:0000256" key="6">
    <source>
        <dbReference type="SAM" id="Coils"/>
    </source>
</evidence>
<dbReference type="InterPro" id="IPR052062">
    <property type="entry name" value="Murein_DD/LD_carboxypeptidase"/>
</dbReference>
<reference evidence="10 11" key="1">
    <citation type="submission" date="2017-06" db="EMBL/GenBank/DDBJ databases">
        <title>Complete genome sequence of Paenibacillus donghaensis KCTC 13049T isolated from East Sea sediment, South Korea.</title>
        <authorList>
            <person name="Jung B.K."/>
            <person name="Hong S.-J."/>
            <person name="Shin J.-H."/>
        </authorList>
    </citation>
    <scope>NUCLEOTIDE SEQUENCE [LARGE SCALE GENOMIC DNA]</scope>
    <source>
        <strain evidence="10 11">KCTC 13049</strain>
    </source>
</reference>
<dbReference type="RefSeq" id="WP_087916764.1">
    <property type="nucleotide sequence ID" value="NZ_CP021780.1"/>
</dbReference>
<dbReference type="OrthoDB" id="2476793at2"/>
<dbReference type="EMBL" id="CP021780">
    <property type="protein sequence ID" value="ASA22766.1"/>
    <property type="molecule type" value="Genomic_DNA"/>
</dbReference>
<sequence length="1833" mass="202588">MNALKTIYSRLTTMSKSESTLAAVGIKMRELNGEVKDAPVILDELASKWGSLSKEQQQNTAVNLAGRFQLSRFLALMQNYQISVNATETALHSQGSAVSENEKYMQSLEARIQKMKTAWDTLALAMGNAIISDSVVVITSLLTSLGNVLASTVEHFGLLPVLFGVSYAGLMLLSTGFRIFIVNITTTIASLFGMTAAASGARMGLMGLSASAKLAGISLKSMLISTGVGAALVGLGWILEKVIGHFAKTSEVVDEAGSSLDQLKEKTGNLKELQDLSNEYNELANKTNLTTQEKIRLAGVESDLASKHGVTMKTVEDQTDAVQANTAAIGDRIDKLKEEAAIEQQRALDEYKANKTQINSDIQTQESARKTAQAKLDELIKQQKYIEDSVANKTVIKNDAGQLPYTQNALLEIDPNDAKNTKRAIADLSEDIAQAIIDARKTLETAGTELDKVVSKREQAFKAQFSAYADTIEAGGTEVKASTRVLADGFASIVATAKTDDLEVLNKFKTELFNTFQKTDVNSMDDAVASLEKVAGAAGLTKDQYNILQVAISQLNFQGVNDGVEGVGDTAEDSKDEIISLTDAMKALDDTMNGTSDEMTAFVKSISDSSDEIELLTSAQNELKKSNNLSTSTITKMNEKYGDFIKVTGLSKDKVLEFIKSKKDEKIAVVNAEIAMTKQAIDGAKKRIEAMEIEVAAINKKRKALAQERIDSLNAGVSDGTISESLAEKQVAAILRNGDDTVLDLSIEKSGLDALSAKLSILNSVKEDFVTVANKTEKSTKDSTKANNTNYDSVSNTVEILTDLQKELLAVDVAQKKLQNSQDKLKDGSKERQESISKEISLLKEQKRLYEEGIKDPSKLVSTKVTTTVKTKASDSDSTASTSAIANMVDAARSLQGNFTYGQVGGKFKGTYDQFVDGAVSDCSQFIQEMFDEFLDVKVPRTAAEQAKQGVAVSKADLKAGDLVFFNTTGKANSHVGMYTGNGKFIQMGNKGLSEQDLNSKTWTQKYKYEGARRVASDSSYTPLSSSSDGKSTSKVGGKTVKTDNATAKEKADAKTEAEDKLVALDSQIHTAYIKSLDNTKTGFEQLIADQESAIEASKKKQDTLDPNSAEWRNENNKQINSQSKIQSIKSDEKNQLQYMMDALGVQFADYDAYLKKLSSDWLDVQAEKLFKVYANITSSIDSSKQRISDLGNVIDSSKNKMSQLEEGSSDYNKELNIQIATTKKQKTVNDELIVSTEKQLTNQKLNAKQKSDLNKILDEAKLEDYTAKIKDLNAELINSKSYPLENELSELNHQLDLSEAKMKGYVEGSEEYNQAIKDQVSILSDKISVTKKLIDYEETQSRNEELTASAREEHRNKLREYTLSLYEYSDAVKSLREDYADKIIENYKKLLQEQQKIQKDAYEKEKELENERHETRINNLESEYQAFENNINAQSKSLDREVSEDDYKKQLAILQKEKAELDAKFSSKLLDDSLEAKAQRVDIQKEIDAKAEEITKLQRDREITIRKDGLSDQLEDRKNAVDKEKKLEDDKNKSFIRNIDSLIKINDDYYNGLLNDEQYFYNMKQSLMSGDTVRIQNELGIVQAAYTNFYQELEKNSKLYADKISSNLKYAMSVDEKYAQNYPLADKSNNDTGTGSGIESGNGNTNPVTGGRSEKQTAWDSYLSNKQKAEQLKADMRTLIKNSADYKNKQAQFESLNSTNVGYRTKYGFPDGSYEELKNKVFSAKMGGMTPAGMPDEGQFLLAHEKELVLDKFDTSKLLKIINISRDVFSSLGNNIANILPQGIFNNNVKTPQAIDNSLSIRIDNIKGDKEGAKIVTDSIEELWNKKTKQGW</sequence>
<keyword evidence="4" id="KW-0378">Hydrolase</keyword>
<evidence type="ECO:0000256" key="3">
    <source>
        <dbReference type="ARBA" id="ARBA00022729"/>
    </source>
</evidence>
<evidence type="ECO:0000313" key="10">
    <source>
        <dbReference type="EMBL" id="ASA22766.1"/>
    </source>
</evidence>
<evidence type="ECO:0000259" key="9">
    <source>
        <dbReference type="PROSITE" id="PS51935"/>
    </source>
</evidence>
<keyword evidence="8" id="KW-0812">Transmembrane</keyword>
<feature type="coiled-coil region" evidence="6">
    <location>
        <begin position="263"/>
        <end position="293"/>
    </location>
</feature>
<dbReference type="Gene3D" id="3.90.1720.10">
    <property type="entry name" value="endopeptidase domain like (from Nostoc punctiforme)"/>
    <property type="match status" value="1"/>
</dbReference>
<dbReference type="Pfam" id="PF00877">
    <property type="entry name" value="NLPC_P60"/>
    <property type="match status" value="1"/>
</dbReference>
<feature type="transmembrane region" description="Helical" evidence="8">
    <location>
        <begin position="180"/>
        <end position="201"/>
    </location>
</feature>
<keyword evidence="6" id="KW-0175">Coiled coil</keyword>
<comment type="similarity">
    <text evidence="1">Belongs to the peptidase C40 family.</text>
</comment>
<dbReference type="GO" id="GO:0008234">
    <property type="term" value="F:cysteine-type peptidase activity"/>
    <property type="evidence" value="ECO:0007669"/>
    <property type="project" value="UniProtKB-KW"/>
</dbReference>
<feature type="coiled-coil region" evidence="6">
    <location>
        <begin position="674"/>
        <end position="708"/>
    </location>
</feature>
<dbReference type="InterPro" id="IPR038765">
    <property type="entry name" value="Papain-like_cys_pep_sf"/>
</dbReference>
<dbReference type="GO" id="GO:0006508">
    <property type="term" value="P:proteolysis"/>
    <property type="evidence" value="ECO:0007669"/>
    <property type="project" value="UniProtKB-KW"/>
</dbReference>
<gene>
    <name evidence="10" type="ORF">B9T62_19355</name>
</gene>
<dbReference type="KEGG" id="pdh:B9T62_19355"/>
<dbReference type="PROSITE" id="PS51935">
    <property type="entry name" value="NLPC_P60"/>
    <property type="match status" value="1"/>
</dbReference>
<feature type="region of interest" description="Disordered" evidence="7">
    <location>
        <begin position="1018"/>
        <end position="1058"/>
    </location>
</feature>
<dbReference type="Proteomes" id="UP000249890">
    <property type="component" value="Chromosome"/>
</dbReference>
<evidence type="ECO:0000256" key="5">
    <source>
        <dbReference type="ARBA" id="ARBA00022807"/>
    </source>
</evidence>
<keyword evidence="3" id="KW-0732">Signal</keyword>
<evidence type="ECO:0000313" key="11">
    <source>
        <dbReference type="Proteomes" id="UP000249890"/>
    </source>
</evidence>
<organism evidence="10 11">
    <name type="scientific">Paenibacillus donghaensis</name>
    <dbReference type="NCBI Taxonomy" id="414771"/>
    <lineage>
        <taxon>Bacteria</taxon>
        <taxon>Bacillati</taxon>
        <taxon>Bacillota</taxon>
        <taxon>Bacilli</taxon>
        <taxon>Bacillales</taxon>
        <taxon>Paenibacillaceae</taxon>
        <taxon>Paenibacillus</taxon>
    </lineage>
</organism>
<dbReference type="SUPFAM" id="SSF54001">
    <property type="entry name" value="Cysteine proteinases"/>
    <property type="match status" value="1"/>
</dbReference>
<keyword evidence="11" id="KW-1185">Reference proteome</keyword>
<evidence type="ECO:0000256" key="1">
    <source>
        <dbReference type="ARBA" id="ARBA00007074"/>
    </source>
</evidence>
<feature type="transmembrane region" description="Helical" evidence="8">
    <location>
        <begin position="155"/>
        <end position="173"/>
    </location>
</feature>
<dbReference type="PANTHER" id="PTHR47360:SF1">
    <property type="entry name" value="ENDOPEPTIDASE NLPC-RELATED"/>
    <property type="match status" value="1"/>
</dbReference>
<keyword evidence="8" id="KW-0472">Membrane</keyword>
<proteinExistence type="inferred from homology"/>
<feature type="coiled-coil region" evidence="6">
    <location>
        <begin position="1381"/>
        <end position="1501"/>
    </location>
</feature>
<feature type="coiled-coil region" evidence="6">
    <location>
        <begin position="348"/>
        <end position="382"/>
    </location>
</feature>
<keyword evidence="5" id="KW-0788">Thiol protease</keyword>
<feature type="compositionally biased region" description="Low complexity" evidence="7">
    <location>
        <begin position="1018"/>
        <end position="1046"/>
    </location>
</feature>
<evidence type="ECO:0000256" key="2">
    <source>
        <dbReference type="ARBA" id="ARBA00022670"/>
    </source>
</evidence>
<feature type="domain" description="NlpC/P60" evidence="9">
    <location>
        <begin position="882"/>
        <end position="1016"/>
    </location>
</feature>
<feature type="region of interest" description="Disordered" evidence="7">
    <location>
        <begin position="1624"/>
        <end position="1658"/>
    </location>
</feature>